<dbReference type="Gene3D" id="1.10.287.2720">
    <property type="match status" value="1"/>
</dbReference>
<dbReference type="GO" id="GO:0032934">
    <property type="term" value="F:sterol binding"/>
    <property type="evidence" value="ECO:0007669"/>
    <property type="project" value="TreeGrafter"/>
</dbReference>
<dbReference type="GO" id="GO:0005829">
    <property type="term" value="C:cytosol"/>
    <property type="evidence" value="ECO:0007669"/>
    <property type="project" value="TreeGrafter"/>
</dbReference>
<evidence type="ECO:0008006" key="6">
    <source>
        <dbReference type="Google" id="ProtNLM"/>
    </source>
</evidence>
<dbReference type="RefSeq" id="XP_060459886.1">
    <property type="nucleotide sequence ID" value="XM_060603609.1"/>
</dbReference>
<sequence>MGLLSQGIDALNLGSSKPKSRRTSLQGPPPPDDSAQDGSDADTSTLDKDEGNILMALISQLRPGMDLTKIALPTFVLEPRSLLERITDFFSHPDLIFGAGQEPDARVRFLRIMTFYLSGWHIKPRGVKKPYNPILNEFYRCTYYYPDGSQGYYVAEQVSHHPPISAFFYVSPKNGILVTGELKPKSRFLGNSAATIMEGEDRIRFLNRPEDGEYCISMPNTYARGILFGKMLLELGDLSTIRNDITGYNCDVDFKTKGWVSGGYNLITGKVTGPDGKSEGEINGMWSGTIDYSPKGGKKSTLFDASKSNAVAKAVLPESMQEENESRRLWAKLTDAIKTTDMIAAQTAKSAVEDRQRELRQRRAERGEPAPTPRFFVPVGDKFMPKLDVDKLPQNVDELEALVRDFIFGDRVPGPPPAGSAPPTSTPALSVEVLPVGPSSGAPAEAVPAQRETVAQAPAPTLATAASGAAAPVAAAPVAVAPVSAAPVAVAPVAVAPVVAAPVAAAPVAAAPVAAGAGATLAGGAAGPVGTAPALSPAPSNDPRRASIASTISDDEYHDAHEDFHPPGHP</sequence>
<dbReference type="PROSITE" id="PS01013">
    <property type="entry name" value="OSBP"/>
    <property type="match status" value="1"/>
</dbReference>
<dbReference type="PANTHER" id="PTHR10972">
    <property type="entry name" value="OXYSTEROL-BINDING PROTEIN-RELATED"/>
    <property type="match status" value="1"/>
</dbReference>
<dbReference type="AlphaFoldDB" id="A0AA48QYQ3"/>
<dbReference type="Proteomes" id="UP001233271">
    <property type="component" value="Chromosome 7a"/>
</dbReference>
<name>A0AA48QYQ3_9TREE</name>
<reference evidence="4" key="1">
    <citation type="journal article" date="2023" name="BMC Genomics">
        <title>Chromosome-level genome assemblies of Cutaneotrichosporon spp. (Trichosporonales, Basidiomycota) reveal imbalanced evolution between nucleotide sequences and chromosome synteny.</title>
        <authorList>
            <person name="Kobayashi Y."/>
            <person name="Kayamori A."/>
            <person name="Aoki K."/>
            <person name="Shiwa Y."/>
            <person name="Matsutani M."/>
            <person name="Fujita N."/>
            <person name="Sugita T."/>
            <person name="Iwasaki W."/>
            <person name="Tanaka N."/>
            <person name="Takashima M."/>
        </authorList>
    </citation>
    <scope>NUCLEOTIDE SEQUENCE</scope>
    <source>
        <strain evidence="4">HIS019</strain>
    </source>
</reference>
<evidence type="ECO:0000256" key="3">
    <source>
        <dbReference type="SAM" id="MobiDB-lite"/>
    </source>
</evidence>
<evidence type="ECO:0000256" key="2">
    <source>
        <dbReference type="RuleBase" id="RU003844"/>
    </source>
</evidence>
<dbReference type="SUPFAM" id="SSF144000">
    <property type="entry name" value="Oxysterol-binding protein-like"/>
    <property type="match status" value="1"/>
</dbReference>
<evidence type="ECO:0000313" key="4">
    <source>
        <dbReference type="EMBL" id="BEI94621.1"/>
    </source>
</evidence>
<feature type="region of interest" description="Disordered" evidence="3">
    <location>
        <begin position="436"/>
        <end position="455"/>
    </location>
</feature>
<dbReference type="GeneID" id="85498491"/>
<dbReference type="InterPro" id="IPR018494">
    <property type="entry name" value="Oxysterol-bd_CS"/>
</dbReference>
<evidence type="ECO:0000256" key="1">
    <source>
        <dbReference type="ARBA" id="ARBA00008842"/>
    </source>
</evidence>
<dbReference type="EMBL" id="AP028218">
    <property type="protein sequence ID" value="BEI94621.1"/>
    <property type="molecule type" value="Genomic_DNA"/>
</dbReference>
<feature type="compositionally biased region" description="Basic and acidic residues" evidence="3">
    <location>
        <begin position="558"/>
        <end position="570"/>
    </location>
</feature>
<accession>A0AA48QYQ3</accession>
<dbReference type="InterPro" id="IPR000648">
    <property type="entry name" value="Oxysterol-bd"/>
</dbReference>
<evidence type="ECO:0000313" key="5">
    <source>
        <dbReference type="Proteomes" id="UP001233271"/>
    </source>
</evidence>
<feature type="region of interest" description="Disordered" evidence="3">
    <location>
        <begin position="1"/>
        <end position="47"/>
    </location>
</feature>
<dbReference type="KEGG" id="ccac:CcaHIS019_0701930"/>
<feature type="region of interest" description="Disordered" evidence="3">
    <location>
        <begin position="526"/>
        <end position="570"/>
    </location>
</feature>
<dbReference type="InterPro" id="IPR037239">
    <property type="entry name" value="OSBP_sf"/>
</dbReference>
<feature type="compositionally biased region" description="Basic and acidic residues" evidence="3">
    <location>
        <begin position="351"/>
        <end position="368"/>
    </location>
</feature>
<protein>
    <recommendedName>
        <fullName evidence="6">Oxysterol-binding protein</fullName>
    </recommendedName>
</protein>
<proteinExistence type="inferred from homology"/>
<gene>
    <name evidence="4" type="primary">OSH6</name>
    <name evidence="4" type="ORF">CcaverHIS019_0701930</name>
</gene>
<dbReference type="PANTHER" id="PTHR10972:SF102">
    <property type="entry name" value="OXYSTEROL-BINDING PROTEIN"/>
    <property type="match status" value="1"/>
</dbReference>
<feature type="region of interest" description="Disordered" evidence="3">
    <location>
        <begin position="347"/>
        <end position="376"/>
    </location>
</feature>
<dbReference type="Gene3D" id="2.40.160.120">
    <property type="match status" value="1"/>
</dbReference>
<dbReference type="Pfam" id="PF01237">
    <property type="entry name" value="Oxysterol_BP"/>
    <property type="match status" value="1"/>
</dbReference>
<dbReference type="FunFam" id="1.10.287.2720:FF:000001">
    <property type="entry name" value="Oxysterol-binding OBPalpha"/>
    <property type="match status" value="1"/>
</dbReference>
<keyword evidence="5" id="KW-1185">Reference proteome</keyword>
<comment type="similarity">
    <text evidence="1 2">Belongs to the OSBP family.</text>
</comment>
<dbReference type="Gene3D" id="3.30.70.3490">
    <property type="match status" value="1"/>
</dbReference>
<organism evidence="4 5">
    <name type="scientific">Cutaneotrichosporon cavernicola</name>
    <dbReference type="NCBI Taxonomy" id="279322"/>
    <lineage>
        <taxon>Eukaryota</taxon>
        <taxon>Fungi</taxon>
        <taxon>Dikarya</taxon>
        <taxon>Basidiomycota</taxon>
        <taxon>Agaricomycotina</taxon>
        <taxon>Tremellomycetes</taxon>
        <taxon>Trichosporonales</taxon>
        <taxon>Trichosporonaceae</taxon>
        <taxon>Cutaneotrichosporon</taxon>
    </lineage>
</organism>
<dbReference type="GO" id="GO:0016020">
    <property type="term" value="C:membrane"/>
    <property type="evidence" value="ECO:0007669"/>
    <property type="project" value="TreeGrafter"/>
</dbReference>
<dbReference type="GO" id="GO:0032541">
    <property type="term" value="C:cortical endoplasmic reticulum"/>
    <property type="evidence" value="ECO:0007669"/>
    <property type="project" value="TreeGrafter"/>
</dbReference>